<sequence>MGEVMDQDINYEKAINMLNTQLQQMKMELDEVDKMSLRGEDKKLAKRLHKTYDEIEKGVKKYSKSQDHKDFNWICRTLETLQPAFTLNYNEICYQNKRAS</sequence>
<evidence type="ECO:0000313" key="1">
    <source>
        <dbReference type="EMBL" id="MBF5059802.1"/>
    </source>
</evidence>
<keyword evidence="2" id="KW-1185">Reference proteome</keyword>
<proteinExistence type="predicted"/>
<name>A0ABS0B0B3_9BACT</name>
<dbReference type="EMBL" id="JAAEJV010000041">
    <property type="protein sequence ID" value="MBF5059802.1"/>
    <property type="molecule type" value="Genomic_DNA"/>
</dbReference>
<gene>
    <name evidence="1" type="ORF">NEPTK9_001321</name>
</gene>
<organism evidence="1 2">
    <name type="scientific">Candidatus Neptunichlamydia vexilliferae</name>
    <dbReference type="NCBI Taxonomy" id="1651774"/>
    <lineage>
        <taxon>Bacteria</taxon>
        <taxon>Pseudomonadati</taxon>
        <taxon>Chlamydiota</taxon>
        <taxon>Chlamydiia</taxon>
        <taxon>Parachlamydiales</taxon>
        <taxon>Simkaniaceae</taxon>
        <taxon>Candidatus Neptunichlamydia</taxon>
    </lineage>
</organism>
<comment type="caution">
    <text evidence="1">The sequence shown here is derived from an EMBL/GenBank/DDBJ whole genome shotgun (WGS) entry which is preliminary data.</text>
</comment>
<evidence type="ECO:0000313" key="2">
    <source>
        <dbReference type="Proteomes" id="UP001194714"/>
    </source>
</evidence>
<reference evidence="1 2" key="1">
    <citation type="submission" date="2020-01" db="EMBL/GenBank/DDBJ databases">
        <title>Draft genome sequence of Cand. Neptunochlamydia vexilliferae K9.</title>
        <authorList>
            <person name="Schulz F."/>
            <person name="Koestlbacher S."/>
            <person name="Wascher F."/>
            <person name="Pizzetti I."/>
            <person name="Horn M."/>
        </authorList>
    </citation>
    <scope>NUCLEOTIDE SEQUENCE [LARGE SCALE GENOMIC DNA]</scope>
    <source>
        <strain evidence="1 2">K9</strain>
    </source>
</reference>
<protein>
    <submittedName>
        <fullName evidence="1">Uncharacterized protein</fullName>
    </submittedName>
</protein>
<dbReference type="Proteomes" id="UP001194714">
    <property type="component" value="Unassembled WGS sequence"/>
</dbReference>
<accession>A0ABS0B0B3</accession>